<reference evidence="5" key="1">
    <citation type="submission" date="2023-05" db="EMBL/GenBank/DDBJ databases">
        <title>Comparative genomics of Bacillaceae isolates and their secondary metabolite potential.</title>
        <authorList>
            <person name="Song L."/>
            <person name="Nielsen L.J."/>
            <person name="Mohite O."/>
            <person name="Xu X."/>
            <person name="Weber T."/>
            <person name="Kovacs A.T."/>
        </authorList>
    </citation>
    <scope>NUCLEOTIDE SEQUENCE</scope>
    <source>
        <strain evidence="5">LY1</strain>
    </source>
</reference>
<protein>
    <submittedName>
        <fullName evidence="5">TetR/AcrR family transcriptional regulator</fullName>
    </submittedName>
</protein>
<evidence type="ECO:0000313" key="5">
    <source>
        <dbReference type="EMBL" id="WHY51729.1"/>
    </source>
</evidence>
<dbReference type="InterPro" id="IPR050624">
    <property type="entry name" value="HTH-type_Tx_Regulator"/>
</dbReference>
<dbReference type="PROSITE" id="PS01081">
    <property type="entry name" value="HTH_TETR_1"/>
    <property type="match status" value="1"/>
</dbReference>
<sequence length="190" mass="21722">MATKKDKILEAAFDLFTKKGFNATTTKEIAITSGVAEGLIFYYFKDKEDLLYKLIREFSFIGSLQKEIMELTKMEPYPALIQFGRLYANFLSQNKSFLIFIWSPEIVQNSDVGEEIVDFISIMREHASVFISRVILCSVEKKVIDTAASMFLSSILTFVLVEERKMGDNLLVNQYIEEIVTVILKGIQNT</sequence>
<gene>
    <name evidence="5" type="ORF">QNH24_00265</name>
</gene>
<evidence type="ECO:0000256" key="1">
    <source>
        <dbReference type="ARBA" id="ARBA00022491"/>
    </source>
</evidence>
<keyword evidence="2 3" id="KW-0238">DNA-binding</keyword>
<accession>A0AAX3WVP4</accession>
<dbReference type="GO" id="GO:0003677">
    <property type="term" value="F:DNA binding"/>
    <property type="evidence" value="ECO:0007669"/>
    <property type="project" value="UniProtKB-UniRule"/>
</dbReference>
<keyword evidence="1" id="KW-0678">Repressor</keyword>
<evidence type="ECO:0000313" key="6">
    <source>
        <dbReference type="Proteomes" id="UP001178322"/>
    </source>
</evidence>
<dbReference type="PANTHER" id="PTHR43479">
    <property type="entry name" value="ACREF/ENVCD OPERON REPRESSOR-RELATED"/>
    <property type="match status" value="1"/>
</dbReference>
<dbReference type="Gene3D" id="1.10.357.10">
    <property type="entry name" value="Tetracycline Repressor, domain 2"/>
    <property type="match status" value="1"/>
</dbReference>
<dbReference type="PRINTS" id="PR00455">
    <property type="entry name" value="HTHTETR"/>
</dbReference>
<dbReference type="InterPro" id="IPR001647">
    <property type="entry name" value="HTH_TetR"/>
</dbReference>
<dbReference type="EMBL" id="CP126101">
    <property type="protein sequence ID" value="WHY51729.1"/>
    <property type="molecule type" value="Genomic_DNA"/>
</dbReference>
<dbReference type="Pfam" id="PF00440">
    <property type="entry name" value="TetR_N"/>
    <property type="match status" value="1"/>
</dbReference>
<dbReference type="Proteomes" id="UP001178322">
    <property type="component" value="Chromosome"/>
</dbReference>
<dbReference type="RefSeq" id="WP_283870243.1">
    <property type="nucleotide sequence ID" value="NZ_CP126101.1"/>
</dbReference>
<name>A0AAX3WVP4_9BACI</name>
<feature type="DNA-binding region" description="H-T-H motif" evidence="3">
    <location>
        <begin position="25"/>
        <end position="44"/>
    </location>
</feature>
<proteinExistence type="predicted"/>
<dbReference type="AlphaFoldDB" id="A0AAX3WVP4"/>
<dbReference type="InterPro" id="IPR023772">
    <property type="entry name" value="DNA-bd_HTH_TetR-type_CS"/>
</dbReference>
<evidence type="ECO:0000256" key="2">
    <source>
        <dbReference type="ARBA" id="ARBA00023125"/>
    </source>
</evidence>
<dbReference type="SUPFAM" id="SSF46689">
    <property type="entry name" value="Homeodomain-like"/>
    <property type="match status" value="1"/>
</dbReference>
<feature type="domain" description="HTH tetR-type" evidence="4">
    <location>
        <begin position="2"/>
        <end position="62"/>
    </location>
</feature>
<dbReference type="InterPro" id="IPR009057">
    <property type="entry name" value="Homeodomain-like_sf"/>
</dbReference>
<organism evidence="5 6">
    <name type="scientific">Lysinibacillus pakistanensis</name>
    <dbReference type="NCBI Taxonomy" id="759811"/>
    <lineage>
        <taxon>Bacteria</taxon>
        <taxon>Bacillati</taxon>
        <taxon>Bacillota</taxon>
        <taxon>Bacilli</taxon>
        <taxon>Bacillales</taxon>
        <taxon>Bacillaceae</taxon>
        <taxon>Lysinibacillus</taxon>
    </lineage>
</organism>
<dbReference type="PROSITE" id="PS50977">
    <property type="entry name" value="HTH_TETR_2"/>
    <property type="match status" value="1"/>
</dbReference>
<dbReference type="PANTHER" id="PTHR43479:SF11">
    <property type="entry name" value="ACREF_ENVCD OPERON REPRESSOR-RELATED"/>
    <property type="match status" value="1"/>
</dbReference>
<evidence type="ECO:0000256" key="3">
    <source>
        <dbReference type="PROSITE-ProRule" id="PRU00335"/>
    </source>
</evidence>
<evidence type="ECO:0000259" key="4">
    <source>
        <dbReference type="PROSITE" id="PS50977"/>
    </source>
</evidence>